<sequence length="142" mass="16440">MKNAALCEALPLLATCSHEIPPTPHTVCFAFPPALLLSPSKLTLLNSRRVASRCVIIIDPRLLRLFSCSRPQQLPRDKNQSFAKPSFSFFSFFLPRYYRLSKLPWPSLSAVLFCSHVHCQFPHFFPLLLYINFSTWKKWLEE</sequence>
<name>A6ZWJ2_YEAS7</name>
<organism evidence="1 2">
    <name type="scientific">Saccharomyces cerevisiae (strain YJM789)</name>
    <name type="common">Baker's yeast</name>
    <dbReference type="NCBI Taxonomy" id="307796"/>
    <lineage>
        <taxon>Eukaryota</taxon>
        <taxon>Fungi</taxon>
        <taxon>Dikarya</taxon>
        <taxon>Ascomycota</taxon>
        <taxon>Saccharomycotina</taxon>
        <taxon>Saccharomycetes</taxon>
        <taxon>Saccharomycetales</taxon>
        <taxon>Saccharomycetaceae</taxon>
        <taxon>Saccharomyces</taxon>
    </lineage>
</organism>
<accession>A6ZWJ2</accession>
<proteinExistence type="predicted"/>
<reference evidence="1 2" key="1">
    <citation type="journal article" date="2007" name="Proc. Natl. Acad. Sci. U.S.A.">
        <title>Genome sequencing and comparative analysis of Saccharomyces cerevisiae strain YJM789.</title>
        <authorList>
            <person name="Wei W."/>
            <person name="McCusker J.H."/>
            <person name="Hyman R.W."/>
            <person name="Jones T."/>
            <person name="Ning Y."/>
            <person name="Cao Z."/>
            <person name="Gu Z."/>
            <person name="Bruno D."/>
            <person name="Miranda M."/>
            <person name="Nguyen M."/>
            <person name="Wilhelmy J."/>
            <person name="Komp C."/>
            <person name="Tamse R."/>
            <person name="Wang X."/>
            <person name="Jia P."/>
            <person name="Luedi P."/>
            <person name="Oefner P.J."/>
            <person name="David L."/>
            <person name="Dietrich F.S."/>
            <person name="Li Y."/>
            <person name="Davis R.W."/>
            <person name="Steinmetz L.M."/>
        </authorList>
    </citation>
    <scope>NUCLEOTIDE SEQUENCE [LARGE SCALE GENOMIC DNA]</scope>
    <source>
        <strain evidence="1 2">YJM789</strain>
    </source>
</reference>
<dbReference type="OrthoDB" id="10342078at2759"/>
<evidence type="ECO:0000313" key="1">
    <source>
        <dbReference type="EMBL" id="EDN61084.1"/>
    </source>
</evidence>
<comment type="caution">
    <text evidence="1">The sequence shown here is derived from an EMBL/GenBank/DDBJ whole genome shotgun (WGS) entry which is preliminary data.</text>
</comment>
<protein>
    <submittedName>
        <fullName evidence="1">Uncharacterized protein</fullName>
    </submittedName>
</protein>
<dbReference type="AlphaFoldDB" id="A6ZWJ2"/>
<dbReference type="EMBL" id="AAFW02000135">
    <property type="protein sequence ID" value="EDN61084.1"/>
    <property type="molecule type" value="Genomic_DNA"/>
</dbReference>
<evidence type="ECO:0000313" key="2">
    <source>
        <dbReference type="Proteomes" id="UP000007060"/>
    </source>
</evidence>
<dbReference type="Proteomes" id="UP000007060">
    <property type="component" value="Unassembled WGS sequence"/>
</dbReference>
<gene>
    <name evidence="1" type="ORF">SCY_5669</name>
</gene>
<dbReference type="HOGENOM" id="CLU_138109_0_0_1"/>